<dbReference type="Proteomes" id="UP001195483">
    <property type="component" value="Unassembled WGS sequence"/>
</dbReference>
<evidence type="ECO:0000313" key="1">
    <source>
        <dbReference type="EMBL" id="KAK3604306.1"/>
    </source>
</evidence>
<sequence length="185" mass="21924">MFVYTTLCTNILQTCRRSSKTNMPTGSKTAVAGRGRTNDSATILDPRNGMYTCKPYQPHLYDFKYREYKYKPYKQVYEDPLRKKTEVIRPYRSYVPQVSYKRSLDYQLPKQGDLLVRKEEPIIRESFKVKAKSPKQSQPARKPPVVVTNNNIYNEATHLKRFRYQPLFSKISVLQYHRFIPPVDW</sequence>
<reference evidence="1" key="3">
    <citation type="submission" date="2023-05" db="EMBL/GenBank/DDBJ databases">
        <authorList>
            <person name="Smith C.H."/>
        </authorList>
    </citation>
    <scope>NUCLEOTIDE SEQUENCE</scope>
    <source>
        <strain evidence="1">CHS0354</strain>
        <tissue evidence="1">Mantle</tissue>
    </source>
</reference>
<dbReference type="EMBL" id="JAEAOA010001322">
    <property type="protein sequence ID" value="KAK3604306.1"/>
    <property type="molecule type" value="Genomic_DNA"/>
</dbReference>
<gene>
    <name evidence="1" type="ORF">CHS0354_021569</name>
</gene>
<evidence type="ECO:0000313" key="2">
    <source>
        <dbReference type="Proteomes" id="UP001195483"/>
    </source>
</evidence>
<protein>
    <submittedName>
        <fullName evidence="1">Uncharacterized protein</fullName>
    </submittedName>
</protein>
<organism evidence="1 2">
    <name type="scientific">Potamilus streckersoni</name>
    <dbReference type="NCBI Taxonomy" id="2493646"/>
    <lineage>
        <taxon>Eukaryota</taxon>
        <taxon>Metazoa</taxon>
        <taxon>Spiralia</taxon>
        <taxon>Lophotrochozoa</taxon>
        <taxon>Mollusca</taxon>
        <taxon>Bivalvia</taxon>
        <taxon>Autobranchia</taxon>
        <taxon>Heteroconchia</taxon>
        <taxon>Palaeoheterodonta</taxon>
        <taxon>Unionida</taxon>
        <taxon>Unionoidea</taxon>
        <taxon>Unionidae</taxon>
        <taxon>Ambleminae</taxon>
        <taxon>Lampsilini</taxon>
        <taxon>Potamilus</taxon>
    </lineage>
</organism>
<reference evidence="1" key="2">
    <citation type="journal article" date="2021" name="Genome Biol. Evol.">
        <title>Developing a high-quality reference genome for a parasitic bivalve with doubly uniparental inheritance (Bivalvia: Unionida).</title>
        <authorList>
            <person name="Smith C.H."/>
        </authorList>
    </citation>
    <scope>NUCLEOTIDE SEQUENCE</scope>
    <source>
        <strain evidence="1">CHS0354</strain>
        <tissue evidence="1">Mantle</tissue>
    </source>
</reference>
<comment type="caution">
    <text evidence="1">The sequence shown here is derived from an EMBL/GenBank/DDBJ whole genome shotgun (WGS) entry which is preliminary data.</text>
</comment>
<dbReference type="AlphaFoldDB" id="A0AAE0W7G8"/>
<proteinExistence type="predicted"/>
<name>A0AAE0W7G8_9BIVA</name>
<accession>A0AAE0W7G8</accession>
<keyword evidence="2" id="KW-1185">Reference proteome</keyword>
<reference evidence="1" key="1">
    <citation type="journal article" date="2021" name="Genome Biol. Evol.">
        <title>A High-Quality Reference Genome for a Parasitic Bivalve with Doubly Uniparental Inheritance (Bivalvia: Unionida).</title>
        <authorList>
            <person name="Smith C.H."/>
        </authorList>
    </citation>
    <scope>NUCLEOTIDE SEQUENCE</scope>
    <source>
        <strain evidence="1">CHS0354</strain>
    </source>
</reference>